<gene>
    <name evidence="1" type="ORF">HALOF300_01695</name>
</gene>
<keyword evidence="2" id="KW-1185">Reference proteome</keyword>
<reference evidence="1 2" key="1">
    <citation type="submission" date="2019-11" db="EMBL/GenBank/DDBJ databases">
        <authorList>
            <person name="Criscuolo A."/>
        </authorList>
    </citation>
    <scope>NUCLEOTIDE SEQUENCE [LARGE SCALE GENOMIC DNA]</scope>
    <source>
        <strain evidence="1">CIP111667</strain>
    </source>
</reference>
<evidence type="ECO:0000313" key="1">
    <source>
        <dbReference type="EMBL" id="VZO36489.1"/>
    </source>
</evidence>
<comment type="caution">
    <text evidence="1">The sequence shown here is derived from an EMBL/GenBank/DDBJ whole genome shotgun (WGS) entry which is preliminary data.</text>
</comment>
<protein>
    <submittedName>
        <fullName evidence="1">Uncharacterized protein</fullName>
    </submittedName>
</protein>
<dbReference type="Proteomes" id="UP000419743">
    <property type="component" value="Unassembled WGS sequence"/>
</dbReference>
<sequence>MRDAPLDIPPAAIGIPIRPLDPPIPVKVWVSFPRTGFVQVDGRATAYSPRAGRVEFIDEHGRNGAVWVWATAIQRR</sequence>
<name>A0A7M4DHU4_9MICO</name>
<dbReference type="EMBL" id="CACRYJ010000023">
    <property type="protein sequence ID" value="VZO36489.1"/>
    <property type="molecule type" value="Genomic_DNA"/>
</dbReference>
<organism evidence="1 2">
    <name type="scientific">Occultella aeris</name>
    <dbReference type="NCBI Taxonomy" id="2761496"/>
    <lineage>
        <taxon>Bacteria</taxon>
        <taxon>Bacillati</taxon>
        <taxon>Actinomycetota</taxon>
        <taxon>Actinomycetes</taxon>
        <taxon>Micrococcales</taxon>
        <taxon>Ruaniaceae</taxon>
        <taxon>Occultella</taxon>
    </lineage>
</organism>
<evidence type="ECO:0000313" key="2">
    <source>
        <dbReference type="Proteomes" id="UP000419743"/>
    </source>
</evidence>
<proteinExistence type="predicted"/>
<dbReference type="AlphaFoldDB" id="A0A7M4DHU4"/>
<accession>A0A7M4DHU4</accession>